<dbReference type="NCBIfam" id="TIGR01474">
    <property type="entry name" value="ubiA_proteo"/>
    <property type="match status" value="1"/>
</dbReference>
<dbReference type="CDD" id="cd13959">
    <property type="entry name" value="PT_UbiA_COQ2"/>
    <property type="match status" value="1"/>
</dbReference>
<organism evidence="14 15">
    <name type="scientific">Candidatus Ruthia endofausta</name>
    <dbReference type="NCBI Taxonomy" id="2738852"/>
    <lineage>
        <taxon>Bacteria</taxon>
        <taxon>Pseudomonadati</taxon>
        <taxon>Pseudomonadota</taxon>
        <taxon>Gammaproteobacteria</taxon>
        <taxon>Candidatus Pseudothioglobaceae</taxon>
        <taxon>Candidatus Ruthturnera</taxon>
    </lineage>
</organism>
<dbReference type="Pfam" id="PF01040">
    <property type="entry name" value="UbiA"/>
    <property type="match status" value="1"/>
</dbReference>
<keyword evidence="11 12" id="KW-0472">Membrane</keyword>
<feature type="transmembrane region" description="Helical" evidence="12">
    <location>
        <begin position="141"/>
        <end position="162"/>
    </location>
</feature>
<keyword evidence="9 12" id="KW-0460">Magnesium</keyword>
<feature type="transmembrane region" description="Helical" evidence="12">
    <location>
        <begin position="21"/>
        <end position="40"/>
    </location>
</feature>
<evidence type="ECO:0000256" key="7">
    <source>
        <dbReference type="ARBA" id="ARBA00022688"/>
    </source>
</evidence>
<keyword evidence="4 12" id="KW-1003">Cell membrane</keyword>
<dbReference type="GO" id="GO:0006744">
    <property type="term" value="P:ubiquinone biosynthetic process"/>
    <property type="evidence" value="ECO:0007669"/>
    <property type="project" value="UniProtKB-UniRule"/>
</dbReference>
<dbReference type="GO" id="GO:0008412">
    <property type="term" value="F:4-hydroxybenzoate polyprenyltransferase activity"/>
    <property type="evidence" value="ECO:0007669"/>
    <property type="project" value="UniProtKB-UniRule"/>
</dbReference>
<dbReference type="GO" id="GO:0005886">
    <property type="term" value="C:plasma membrane"/>
    <property type="evidence" value="ECO:0007669"/>
    <property type="project" value="UniProtKB-SubCell"/>
</dbReference>
<evidence type="ECO:0000256" key="6">
    <source>
        <dbReference type="ARBA" id="ARBA00022679"/>
    </source>
</evidence>
<keyword evidence="5 12" id="KW-0997">Cell inner membrane</keyword>
<evidence type="ECO:0000256" key="12">
    <source>
        <dbReference type="HAMAP-Rule" id="MF_01635"/>
    </source>
</evidence>
<dbReference type="FunFam" id="1.10.357.140:FF:000002">
    <property type="entry name" value="4-hydroxybenzoate octaprenyltransferase"/>
    <property type="match status" value="1"/>
</dbReference>
<feature type="transmembrane region" description="Helical" evidence="12">
    <location>
        <begin position="264"/>
        <end position="288"/>
    </location>
</feature>
<feature type="transmembrane region" description="Helical" evidence="12">
    <location>
        <begin position="46"/>
        <end position="70"/>
    </location>
</feature>
<dbReference type="Proteomes" id="UP000509429">
    <property type="component" value="Chromosome"/>
</dbReference>
<dbReference type="Gene3D" id="1.20.120.1780">
    <property type="entry name" value="UbiA prenyltransferase"/>
    <property type="match status" value="1"/>
</dbReference>
<dbReference type="EC" id="2.5.1.39" evidence="12 13"/>
<evidence type="ECO:0000313" key="14">
    <source>
        <dbReference type="EMBL" id="QKQ24664.1"/>
    </source>
</evidence>
<dbReference type="InterPro" id="IPR044878">
    <property type="entry name" value="UbiA_sf"/>
</dbReference>
<accession>A0A6N0HQM8</accession>
<feature type="transmembrane region" description="Helical" evidence="12">
    <location>
        <begin position="233"/>
        <end position="252"/>
    </location>
</feature>
<comment type="subcellular location">
    <subcellularLocation>
        <location evidence="12">Cell inner membrane</location>
        <topology evidence="12">Multi-pass membrane protein</topology>
    </subcellularLocation>
    <subcellularLocation>
        <location evidence="2">Membrane</location>
        <topology evidence="2">Multi-pass membrane protein</topology>
    </subcellularLocation>
</comment>
<gene>
    <name evidence="12 14" type="primary">ubiA</name>
    <name evidence="14" type="ORF">HUE58_06115</name>
</gene>
<keyword evidence="15" id="KW-1185">Reference proteome</keyword>
<dbReference type="EMBL" id="CP054490">
    <property type="protein sequence ID" value="QKQ24664.1"/>
    <property type="molecule type" value="Genomic_DNA"/>
</dbReference>
<dbReference type="InterPro" id="IPR000537">
    <property type="entry name" value="UbiA_prenyltransferase"/>
</dbReference>
<proteinExistence type="inferred from homology"/>
<dbReference type="InterPro" id="IPR006370">
    <property type="entry name" value="HB_polyprenyltransferase-like"/>
</dbReference>
<evidence type="ECO:0000256" key="3">
    <source>
        <dbReference type="ARBA" id="ARBA00005985"/>
    </source>
</evidence>
<evidence type="ECO:0000256" key="10">
    <source>
        <dbReference type="ARBA" id="ARBA00022989"/>
    </source>
</evidence>
<evidence type="ECO:0000256" key="5">
    <source>
        <dbReference type="ARBA" id="ARBA00022519"/>
    </source>
</evidence>
<protein>
    <recommendedName>
        <fullName evidence="12 13">4-hydroxybenzoate octaprenyltransferase</fullName>
        <ecNumber evidence="12 13">2.5.1.39</ecNumber>
    </recommendedName>
    <alternativeName>
        <fullName evidence="12">4-HB polyprenyltransferase</fullName>
    </alternativeName>
</protein>
<keyword evidence="10 12" id="KW-1133">Transmembrane helix</keyword>
<keyword evidence="7 12" id="KW-0831">Ubiquinone biosynthesis</keyword>
<comment type="similarity">
    <text evidence="3 12">Belongs to the UbiA prenyltransferase family.</text>
</comment>
<name>A0A6N0HQM8_9GAMM</name>
<feature type="transmembrane region" description="Helical" evidence="12">
    <location>
        <begin position="210"/>
        <end position="227"/>
    </location>
</feature>
<dbReference type="PANTHER" id="PTHR11048:SF28">
    <property type="entry name" value="4-HYDROXYBENZOATE POLYPRENYLTRANSFERASE, MITOCHONDRIAL"/>
    <property type="match status" value="1"/>
</dbReference>
<dbReference type="FunFam" id="1.20.120.1780:FF:000001">
    <property type="entry name" value="4-hydroxybenzoate octaprenyltransferase"/>
    <property type="match status" value="1"/>
</dbReference>
<dbReference type="AlphaFoldDB" id="A0A6N0HQM8"/>
<dbReference type="Gene3D" id="1.10.357.140">
    <property type="entry name" value="UbiA prenyltransferase"/>
    <property type="match status" value="1"/>
</dbReference>
<comment type="pathway">
    <text evidence="12">Cofactor biosynthesis; ubiquinone biosynthesis.</text>
</comment>
<dbReference type="KEGG" id="reo:HUE58_06115"/>
<comment type="function">
    <text evidence="12">Catalyzes the prenylation of para-hydroxybenzoate (PHB) with an all-trans polyprenyl group. Mediates the second step in the final reaction sequence of ubiquinone-8 (UQ-8) biosynthesis, which is the condensation of the polyisoprenoid side chain with PHB, generating the first membrane-bound Q intermediate 3-octaprenyl-4-hydroxybenzoate.</text>
</comment>
<evidence type="ECO:0000256" key="9">
    <source>
        <dbReference type="ARBA" id="ARBA00022842"/>
    </source>
</evidence>
<evidence type="ECO:0000256" key="2">
    <source>
        <dbReference type="ARBA" id="ARBA00004141"/>
    </source>
</evidence>
<evidence type="ECO:0000256" key="8">
    <source>
        <dbReference type="ARBA" id="ARBA00022692"/>
    </source>
</evidence>
<evidence type="ECO:0000256" key="4">
    <source>
        <dbReference type="ARBA" id="ARBA00022475"/>
    </source>
</evidence>
<evidence type="ECO:0000256" key="13">
    <source>
        <dbReference type="NCBIfam" id="TIGR01474"/>
    </source>
</evidence>
<feature type="transmembrane region" description="Helical" evidence="12">
    <location>
        <begin position="168"/>
        <end position="189"/>
    </location>
</feature>
<comment type="catalytic activity">
    <reaction evidence="12">
        <text>all-trans-octaprenyl diphosphate + 4-hydroxybenzoate = 4-hydroxy-3-(all-trans-octaprenyl)benzoate + diphosphate</text>
        <dbReference type="Rhea" id="RHEA:27782"/>
        <dbReference type="ChEBI" id="CHEBI:1617"/>
        <dbReference type="ChEBI" id="CHEBI:17879"/>
        <dbReference type="ChEBI" id="CHEBI:33019"/>
        <dbReference type="ChEBI" id="CHEBI:57711"/>
        <dbReference type="EC" id="2.5.1.39"/>
    </reaction>
</comment>
<dbReference type="UniPathway" id="UPA00232"/>
<keyword evidence="8 12" id="KW-0812">Transmembrane</keyword>
<evidence type="ECO:0000256" key="1">
    <source>
        <dbReference type="ARBA" id="ARBA00001946"/>
    </source>
</evidence>
<evidence type="ECO:0000256" key="11">
    <source>
        <dbReference type="ARBA" id="ARBA00023136"/>
    </source>
</evidence>
<keyword evidence="6 12" id="KW-0808">Transferase</keyword>
<dbReference type="PANTHER" id="PTHR11048">
    <property type="entry name" value="PRENYLTRANSFERASES"/>
    <property type="match status" value="1"/>
</dbReference>
<evidence type="ECO:0000313" key="15">
    <source>
        <dbReference type="Proteomes" id="UP000509429"/>
    </source>
</evidence>
<sequence>MSSQSKTTSFRAYLHLMRLDKPIGIYLLLWPTLWALFLAAEGVPDLKLLLIFVLGVTLMRSAGCVINDYADRHIDKLIERTKHRPITSGEINHKSAFKLFVLLIVLAFVLVLLTNYLTIQLAMIAALLAILYPFTKRWTHLPQLVLGLAFAMSVPMAFSATLNTMPATVWYVFTATVIWTMIYDTMYAMADREEDLKIGVKSTAILFAKFDRLIIGILQIGLLLILIKISDVFNLTIIYDISLVLVALLMIYHQHLIRNRKKDACFQGFLHNHYVGMVIFAGIVLSVAL</sequence>
<dbReference type="RefSeq" id="WP_174606100.1">
    <property type="nucleotide sequence ID" value="NZ_CP054490.1"/>
</dbReference>
<comment type="cofactor">
    <cofactor evidence="1 12">
        <name>Mg(2+)</name>
        <dbReference type="ChEBI" id="CHEBI:18420"/>
    </cofactor>
</comment>
<dbReference type="HAMAP" id="MF_01635">
    <property type="entry name" value="UbiA"/>
    <property type="match status" value="1"/>
</dbReference>
<dbReference type="InterPro" id="IPR039653">
    <property type="entry name" value="Prenyltransferase"/>
</dbReference>
<reference evidence="14 15" key="1">
    <citation type="submission" date="2020-05" db="EMBL/GenBank/DDBJ databases">
        <title>Horizontal transmission and recombination maintain forever young bacterial symbiont genomes.</title>
        <authorList>
            <person name="Russell S.L."/>
            <person name="Pepper-Tunick E."/>
            <person name="Svedberg J."/>
            <person name="Byrne A."/>
            <person name="Ruelas Castillo J."/>
            <person name="Vollmers C."/>
            <person name="Beinart R.A."/>
            <person name="Corbett-Detig R."/>
        </authorList>
    </citation>
    <scope>NUCLEOTIDE SEQUENCE [LARGE SCALE GENOMIC DNA]</scope>
    <source>
        <strain evidence="14">JDF_Ridge</strain>
    </source>
</reference>